<organism evidence="1 2">
    <name type="scientific">Mucuna pruriens</name>
    <name type="common">Velvet bean</name>
    <name type="synonym">Dolichos pruriens</name>
    <dbReference type="NCBI Taxonomy" id="157652"/>
    <lineage>
        <taxon>Eukaryota</taxon>
        <taxon>Viridiplantae</taxon>
        <taxon>Streptophyta</taxon>
        <taxon>Embryophyta</taxon>
        <taxon>Tracheophyta</taxon>
        <taxon>Spermatophyta</taxon>
        <taxon>Magnoliopsida</taxon>
        <taxon>eudicotyledons</taxon>
        <taxon>Gunneridae</taxon>
        <taxon>Pentapetalae</taxon>
        <taxon>rosids</taxon>
        <taxon>fabids</taxon>
        <taxon>Fabales</taxon>
        <taxon>Fabaceae</taxon>
        <taxon>Papilionoideae</taxon>
        <taxon>50 kb inversion clade</taxon>
        <taxon>NPAAA clade</taxon>
        <taxon>indigoferoid/millettioid clade</taxon>
        <taxon>Phaseoleae</taxon>
        <taxon>Mucuna</taxon>
    </lineage>
</organism>
<gene>
    <name evidence="1" type="ORF">CR513_50931</name>
</gene>
<evidence type="ECO:0008006" key="3">
    <source>
        <dbReference type="Google" id="ProtNLM"/>
    </source>
</evidence>
<name>A0A371EV10_MUCPR</name>
<protein>
    <recommendedName>
        <fullName evidence="3">Reverse transcriptase domain-containing protein</fullName>
    </recommendedName>
</protein>
<evidence type="ECO:0000313" key="2">
    <source>
        <dbReference type="Proteomes" id="UP000257109"/>
    </source>
</evidence>
<dbReference type="EMBL" id="QJKJ01011925">
    <property type="protein sequence ID" value="RDX69898.1"/>
    <property type="molecule type" value="Genomic_DNA"/>
</dbReference>
<keyword evidence="2" id="KW-1185">Reference proteome</keyword>
<feature type="non-terminal residue" evidence="1">
    <location>
        <position position="1"/>
    </location>
</feature>
<evidence type="ECO:0000313" key="1">
    <source>
        <dbReference type="EMBL" id="RDX69898.1"/>
    </source>
</evidence>
<dbReference type="Proteomes" id="UP000257109">
    <property type="component" value="Unassembled WGS sequence"/>
</dbReference>
<comment type="caution">
    <text evidence="1">The sequence shown here is derived from an EMBL/GenBank/DDBJ whole genome shotgun (WGS) entry which is preliminary data.</text>
</comment>
<sequence length="91" mass="10724">RFLLIQVEEINYTLIALIPKINSVYNIKNFRPISLYNGQIISLLYKKCFIPCKIENGKVGWMVMIKIDLEKTYDRLHWSFAQDTLEDIGMP</sequence>
<dbReference type="AlphaFoldDB" id="A0A371EV10"/>
<proteinExistence type="predicted"/>
<reference evidence="1" key="1">
    <citation type="submission" date="2018-05" db="EMBL/GenBank/DDBJ databases">
        <title>Draft genome of Mucuna pruriens seed.</title>
        <authorList>
            <person name="Nnadi N.E."/>
            <person name="Vos R."/>
            <person name="Hasami M.H."/>
            <person name="Devisetty U.K."/>
            <person name="Aguiy J.C."/>
        </authorList>
    </citation>
    <scope>NUCLEOTIDE SEQUENCE [LARGE SCALE GENOMIC DNA]</scope>
    <source>
        <strain evidence="1">JCA_2017</strain>
    </source>
</reference>
<dbReference type="OrthoDB" id="851622at2759"/>
<accession>A0A371EV10</accession>